<evidence type="ECO:0000313" key="2">
    <source>
        <dbReference type="EMBL" id="MCK1789625.1"/>
    </source>
</evidence>
<proteinExistence type="predicted"/>
<dbReference type="Pfam" id="PF18734">
    <property type="entry name" value="HEPN_AbiU2"/>
    <property type="match status" value="1"/>
</dbReference>
<comment type="caution">
    <text evidence="2">The sequence shown here is derived from an EMBL/GenBank/DDBJ whole genome shotgun (WGS) entry which is preliminary data.</text>
</comment>
<reference evidence="2 3" key="1">
    <citation type="submission" date="2022-02" db="EMBL/GenBank/DDBJ databases">
        <title>Comparative genomics of the first Antarctic Pseudomonas spp. capable of biotransforming 2,4,6-Trinitrotoluene.</title>
        <authorList>
            <person name="Cabrera M.A."/>
            <person name="Marquez S.L."/>
            <person name="Perez-Donoso J.M."/>
        </authorList>
    </citation>
    <scope>NUCLEOTIDE SEQUENCE [LARGE SCALE GENOMIC DNA]</scope>
    <source>
        <strain evidence="2 3">TNT19</strain>
    </source>
</reference>
<gene>
    <name evidence="2" type="ORF">L9059_05390</name>
</gene>
<keyword evidence="3" id="KW-1185">Reference proteome</keyword>
<organism evidence="2 3">
    <name type="scientific">Pseudomonas violetae</name>
    <dbReference type="NCBI Taxonomy" id="2915813"/>
    <lineage>
        <taxon>Bacteria</taxon>
        <taxon>Pseudomonadati</taxon>
        <taxon>Pseudomonadota</taxon>
        <taxon>Gammaproteobacteria</taxon>
        <taxon>Pseudomonadales</taxon>
        <taxon>Pseudomonadaceae</taxon>
        <taxon>Pseudomonas</taxon>
    </lineage>
</organism>
<protein>
    <recommendedName>
        <fullName evidence="1">HEPN AbiU2-like domain-containing protein</fullName>
    </recommendedName>
</protein>
<feature type="domain" description="HEPN AbiU2-like" evidence="1">
    <location>
        <begin position="45"/>
        <end position="227"/>
    </location>
</feature>
<evidence type="ECO:0000259" key="1">
    <source>
        <dbReference type="Pfam" id="PF18734"/>
    </source>
</evidence>
<name>A0ABT0EV98_9PSED</name>
<dbReference type="RefSeq" id="WP_247288916.1">
    <property type="nucleotide sequence ID" value="NZ_JAKNRW010000003.1"/>
</dbReference>
<sequence length="314" mass="35192">MPIENYLYPVDQCDVDKSRQKALDHYRQLRSKCLEAIRGSAENSIANQIHQLTWNSAVFHALNEARRIESERKVNGAMWNLIVDGYAHIAALGIRRLVDHHKDSNSIKRVLLDLEANKHLISREMFVCYDGLSYDHEAAELRRLAARDPKSLGKATWISTTGPDAGFNSKLRHDIFDSIADGRRKAGRSQPISAEIFDRLKAMLNSDVVKKVCTMADKVFAHPEKRASGVPVQANYHEVIEALGIVSQVTQFISATLLDDAAFGSLVATPQGDVFEHLDQAWVRKASIDELNSFWNDLTASLDLWLDTDGLLKG</sequence>
<evidence type="ECO:0000313" key="3">
    <source>
        <dbReference type="Proteomes" id="UP001299876"/>
    </source>
</evidence>
<accession>A0ABT0EV98</accession>
<dbReference type="EMBL" id="JAKNRW010000003">
    <property type="protein sequence ID" value="MCK1789625.1"/>
    <property type="molecule type" value="Genomic_DNA"/>
</dbReference>
<dbReference type="Proteomes" id="UP001299876">
    <property type="component" value="Unassembled WGS sequence"/>
</dbReference>
<dbReference type="InterPro" id="IPR040704">
    <property type="entry name" value="HEPN_AbiU2"/>
</dbReference>